<feature type="transmembrane region" description="Helical" evidence="2">
    <location>
        <begin position="69"/>
        <end position="87"/>
    </location>
</feature>
<dbReference type="InterPro" id="IPR050640">
    <property type="entry name" value="Bact_2-comp_sensor_kinase"/>
</dbReference>
<dbReference type="Proteomes" id="UP000290407">
    <property type="component" value="Unassembled WGS sequence"/>
</dbReference>
<evidence type="ECO:0000313" key="4">
    <source>
        <dbReference type="EMBL" id="RYC68442.1"/>
    </source>
</evidence>
<evidence type="ECO:0000256" key="2">
    <source>
        <dbReference type="SAM" id="Phobius"/>
    </source>
</evidence>
<gene>
    <name evidence="4" type="ORF">EQG79_18970</name>
</gene>
<proteinExistence type="predicted"/>
<dbReference type="EMBL" id="SBLB01000005">
    <property type="protein sequence ID" value="RYC68442.1"/>
    <property type="molecule type" value="Genomic_DNA"/>
</dbReference>
<protein>
    <recommendedName>
        <fullName evidence="3">Signal transduction histidine kinase internal region domain-containing protein</fullName>
    </recommendedName>
</protein>
<sequence length="379" mass="44803">MVETDIQKTIIPGTGWSVRTARLERIRAWFRRYGRPVGFHLLAWLLYFAVNNLLIFFSDIRQVTPQRTIFTYSLVAALFYTNVYGLVKPLVAKRQYWLIPIYTVALLAAFIGLRYLLFYVYFPAVGYPNEYRQFNTMYAKFLPDSLWVGMQYLLFSYGYWFAIHSLALERQKRHIQNDLLRVEKAKSEKELAFLRAQLNPHFMYNTLNFFYSEAIGTSPQLADGILALASMMRTVTELSDKATIPVHNELEHIRNYIQLQRMRFEDRMYLFFDVQGEEYERYLYLPPLVLISLVENLFKHGELADPDHPAHIRIRLEENGIYYSSSNLKKEFPVYSQGGVGMKNIDNQLTSLYKEKYKRVIREEGNVYFVEMYILMPES</sequence>
<dbReference type="GO" id="GO:0000155">
    <property type="term" value="F:phosphorelay sensor kinase activity"/>
    <property type="evidence" value="ECO:0007669"/>
    <property type="project" value="InterPro"/>
</dbReference>
<evidence type="ECO:0000259" key="3">
    <source>
        <dbReference type="Pfam" id="PF06580"/>
    </source>
</evidence>
<feature type="coiled-coil region" evidence="1">
    <location>
        <begin position="168"/>
        <end position="197"/>
    </location>
</feature>
<comment type="caution">
    <text evidence="4">The sequence shown here is derived from an EMBL/GenBank/DDBJ whole genome shotgun (WGS) entry which is preliminary data.</text>
</comment>
<reference evidence="4 5" key="1">
    <citation type="submission" date="2019-01" db="EMBL/GenBank/DDBJ databases">
        <title>Spirosoma flava sp. nov., a propanil-degrading bacterium isolated from herbicide-contaminated soil.</title>
        <authorList>
            <person name="Zhang L."/>
            <person name="Jiang J.-D."/>
        </authorList>
    </citation>
    <scope>NUCLEOTIDE SEQUENCE [LARGE SCALE GENOMIC DNA]</scope>
    <source>
        <strain evidence="4 5">TY50</strain>
    </source>
</reference>
<keyword evidence="5" id="KW-1185">Reference proteome</keyword>
<dbReference type="AlphaFoldDB" id="A0A4Q2UIP0"/>
<accession>A0A4Q2UIP0</accession>
<evidence type="ECO:0000256" key="1">
    <source>
        <dbReference type="SAM" id="Coils"/>
    </source>
</evidence>
<keyword evidence="2" id="KW-0472">Membrane</keyword>
<keyword evidence="2" id="KW-0812">Transmembrane</keyword>
<dbReference type="InterPro" id="IPR010559">
    <property type="entry name" value="Sig_transdc_His_kin_internal"/>
</dbReference>
<evidence type="ECO:0000313" key="5">
    <source>
        <dbReference type="Proteomes" id="UP000290407"/>
    </source>
</evidence>
<name>A0A4Q2UIP0_9BACT</name>
<feature type="transmembrane region" description="Helical" evidence="2">
    <location>
        <begin position="37"/>
        <end position="57"/>
    </location>
</feature>
<dbReference type="PANTHER" id="PTHR34220:SF7">
    <property type="entry name" value="SENSOR HISTIDINE KINASE YPDA"/>
    <property type="match status" value="1"/>
</dbReference>
<dbReference type="PANTHER" id="PTHR34220">
    <property type="entry name" value="SENSOR HISTIDINE KINASE YPDA"/>
    <property type="match status" value="1"/>
</dbReference>
<organism evidence="4 5">
    <name type="scientific">Spirosoma sordidisoli</name>
    <dbReference type="NCBI Taxonomy" id="2502893"/>
    <lineage>
        <taxon>Bacteria</taxon>
        <taxon>Pseudomonadati</taxon>
        <taxon>Bacteroidota</taxon>
        <taxon>Cytophagia</taxon>
        <taxon>Cytophagales</taxon>
        <taxon>Cytophagaceae</taxon>
        <taxon>Spirosoma</taxon>
    </lineage>
</organism>
<dbReference type="Pfam" id="PF06580">
    <property type="entry name" value="His_kinase"/>
    <property type="match status" value="1"/>
</dbReference>
<dbReference type="GO" id="GO:0016020">
    <property type="term" value="C:membrane"/>
    <property type="evidence" value="ECO:0007669"/>
    <property type="project" value="InterPro"/>
</dbReference>
<keyword evidence="1" id="KW-0175">Coiled coil</keyword>
<feature type="domain" description="Signal transduction histidine kinase internal region" evidence="3">
    <location>
        <begin position="190"/>
        <end position="268"/>
    </location>
</feature>
<feature type="transmembrane region" description="Helical" evidence="2">
    <location>
        <begin position="146"/>
        <end position="168"/>
    </location>
</feature>
<feature type="transmembrane region" description="Helical" evidence="2">
    <location>
        <begin position="99"/>
        <end position="122"/>
    </location>
</feature>
<keyword evidence="2" id="KW-1133">Transmembrane helix</keyword>